<evidence type="ECO:0000256" key="3">
    <source>
        <dbReference type="ARBA" id="ARBA00022448"/>
    </source>
</evidence>
<evidence type="ECO:0000256" key="6">
    <source>
        <dbReference type="ARBA" id="ARBA00022989"/>
    </source>
</evidence>
<name>A0A1M6CEK3_9ACTN</name>
<evidence type="ECO:0000256" key="2">
    <source>
        <dbReference type="ARBA" id="ARBA00009212"/>
    </source>
</evidence>
<gene>
    <name evidence="9" type="ORF">SAMN05421803_101681</name>
</gene>
<evidence type="ECO:0000256" key="5">
    <source>
        <dbReference type="ARBA" id="ARBA00022692"/>
    </source>
</evidence>
<dbReference type="GO" id="GO:0005886">
    <property type="term" value="C:plasma membrane"/>
    <property type="evidence" value="ECO:0007669"/>
    <property type="project" value="UniProtKB-SubCell"/>
</dbReference>
<proteinExistence type="inferred from homology"/>
<dbReference type="InterPro" id="IPR007208">
    <property type="entry name" value="MrpF/PhaF-like"/>
</dbReference>
<dbReference type="Pfam" id="PF04066">
    <property type="entry name" value="MrpF_PhaF"/>
    <property type="match status" value="1"/>
</dbReference>
<organism evidence="9 10">
    <name type="scientific">Nocardiopsis flavescens</name>
    <dbReference type="NCBI Taxonomy" id="758803"/>
    <lineage>
        <taxon>Bacteria</taxon>
        <taxon>Bacillati</taxon>
        <taxon>Actinomycetota</taxon>
        <taxon>Actinomycetes</taxon>
        <taxon>Streptosporangiales</taxon>
        <taxon>Nocardiopsidaceae</taxon>
        <taxon>Nocardiopsis</taxon>
    </lineage>
</organism>
<dbReference type="EMBL" id="FQZK01000001">
    <property type="protein sequence ID" value="SHI59459.1"/>
    <property type="molecule type" value="Genomic_DNA"/>
</dbReference>
<keyword evidence="4" id="KW-1003">Cell membrane</keyword>
<comment type="similarity">
    <text evidence="2">Belongs to the CPA3 antiporters (TC 2.A.63) subunit F family.</text>
</comment>
<comment type="subcellular location">
    <subcellularLocation>
        <location evidence="1">Cell membrane</location>
        <topology evidence="1">Multi-pass membrane protein</topology>
    </subcellularLocation>
</comment>
<feature type="transmembrane region" description="Helical" evidence="8">
    <location>
        <begin position="57"/>
        <end position="80"/>
    </location>
</feature>
<dbReference type="PANTHER" id="PTHR34702">
    <property type="entry name" value="NA(+)/H(+) ANTIPORTER SUBUNIT F1"/>
    <property type="match status" value="1"/>
</dbReference>
<evidence type="ECO:0000256" key="8">
    <source>
        <dbReference type="SAM" id="Phobius"/>
    </source>
</evidence>
<accession>A0A1M6CEK3</accession>
<sequence>MNPVDIALLLLGASMVVAVGRILVGPTKADRGAGSDVVFFGFVGIVALLGLRLDSDALVDVVLVCTLVGFLAALSLARLVSGGER</sequence>
<evidence type="ECO:0000256" key="1">
    <source>
        <dbReference type="ARBA" id="ARBA00004651"/>
    </source>
</evidence>
<dbReference type="STRING" id="758803.SAMN05421803_101681"/>
<reference evidence="9 10" key="1">
    <citation type="submission" date="2016-11" db="EMBL/GenBank/DDBJ databases">
        <authorList>
            <person name="Jaros S."/>
            <person name="Januszkiewicz K."/>
            <person name="Wedrychowicz H."/>
        </authorList>
    </citation>
    <scope>NUCLEOTIDE SEQUENCE [LARGE SCALE GENOMIC DNA]</scope>
    <source>
        <strain evidence="9 10">CGMCC 4.5723</strain>
    </source>
</reference>
<protein>
    <submittedName>
        <fullName evidence="9">Multicomponent Na+:H+ antiporter subunit F</fullName>
    </submittedName>
</protein>
<evidence type="ECO:0000256" key="4">
    <source>
        <dbReference type="ARBA" id="ARBA00022475"/>
    </source>
</evidence>
<dbReference type="Proteomes" id="UP000184452">
    <property type="component" value="Unassembled WGS sequence"/>
</dbReference>
<evidence type="ECO:0000256" key="7">
    <source>
        <dbReference type="ARBA" id="ARBA00023136"/>
    </source>
</evidence>
<keyword evidence="10" id="KW-1185">Reference proteome</keyword>
<feature type="transmembrane region" description="Helical" evidence="8">
    <location>
        <begin position="6"/>
        <end position="24"/>
    </location>
</feature>
<keyword evidence="6 8" id="KW-1133">Transmembrane helix</keyword>
<keyword evidence="7 8" id="KW-0472">Membrane</keyword>
<dbReference type="GO" id="GO:0015385">
    <property type="term" value="F:sodium:proton antiporter activity"/>
    <property type="evidence" value="ECO:0007669"/>
    <property type="project" value="TreeGrafter"/>
</dbReference>
<dbReference type="OrthoDB" id="3402829at2"/>
<dbReference type="AlphaFoldDB" id="A0A1M6CEK3"/>
<feature type="transmembrane region" description="Helical" evidence="8">
    <location>
        <begin position="33"/>
        <end position="51"/>
    </location>
</feature>
<evidence type="ECO:0000313" key="10">
    <source>
        <dbReference type="Proteomes" id="UP000184452"/>
    </source>
</evidence>
<keyword evidence="5 8" id="KW-0812">Transmembrane</keyword>
<dbReference type="PANTHER" id="PTHR34702:SF1">
    <property type="entry name" value="NA(+)_H(+) ANTIPORTER SUBUNIT F"/>
    <property type="match status" value="1"/>
</dbReference>
<keyword evidence="3" id="KW-0813">Transport</keyword>
<evidence type="ECO:0000313" key="9">
    <source>
        <dbReference type="EMBL" id="SHI59459.1"/>
    </source>
</evidence>
<dbReference type="RefSeq" id="WP_073374716.1">
    <property type="nucleotide sequence ID" value="NZ_FQZK01000001.1"/>
</dbReference>